<evidence type="ECO:0000256" key="2">
    <source>
        <dbReference type="ARBA" id="ARBA00022679"/>
    </source>
</evidence>
<keyword evidence="2 3" id="KW-0808">Transferase</keyword>
<dbReference type="RefSeq" id="WP_342848580.1">
    <property type="nucleotide sequence ID" value="NZ_JBBMQO010000006.1"/>
</dbReference>
<dbReference type="GO" id="GO:0016757">
    <property type="term" value="F:glycosyltransferase activity"/>
    <property type="evidence" value="ECO:0007669"/>
    <property type="project" value="UniProtKB-KW"/>
</dbReference>
<gene>
    <name evidence="3" type="ORF">WNY59_11615</name>
</gene>
<accession>A0ABU9T807</accession>
<keyword evidence="1 3" id="KW-0328">Glycosyltransferase</keyword>
<evidence type="ECO:0000256" key="1">
    <source>
        <dbReference type="ARBA" id="ARBA00022676"/>
    </source>
</evidence>
<protein>
    <submittedName>
        <fullName evidence="3">Glycosyltransferase</fullName>
        <ecNumber evidence="3">2.4.-.-</ecNumber>
    </submittedName>
</protein>
<dbReference type="Pfam" id="PF13692">
    <property type="entry name" value="Glyco_trans_1_4"/>
    <property type="match status" value="1"/>
</dbReference>
<evidence type="ECO:0000313" key="4">
    <source>
        <dbReference type="Proteomes" id="UP001477870"/>
    </source>
</evidence>
<dbReference type="SUPFAM" id="SSF53756">
    <property type="entry name" value="UDP-Glycosyltransferase/glycogen phosphorylase"/>
    <property type="match status" value="1"/>
</dbReference>
<evidence type="ECO:0000313" key="3">
    <source>
        <dbReference type="EMBL" id="MEM5502240.1"/>
    </source>
</evidence>
<dbReference type="PANTHER" id="PTHR12526">
    <property type="entry name" value="GLYCOSYLTRANSFERASE"/>
    <property type="match status" value="1"/>
</dbReference>
<name>A0ABU9T807_9HYPH</name>
<dbReference type="Gene3D" id="3.40.50.2000">
    <property type="entry name" value="Glycogen Phosphorylase B"/>
    <property type="match status" value="2"/>
</dbReference>
<comment type="caution">
    <text evidence="3">The sequence shown here is derived from an EMBL/GenBank/DDBJ whole genome shotgun (WGS) entry which is preliminary data.</text>
</comment>
<dbReference type="EMBL" id="JBBMQO010000006">
    <property type="protein sequence ID" value="MEM5502240.1"/>
    <property type="molecule type" value="Genomic_DNA"/>
</dbReference>
<dbReference type="EC" id="2.4.-.-" evidence="3"/>
<keyword evidence="4" id="KW-1185">Reference proteome</keyword>
<proteinExistence type="predicted"/>
<reference evidence="3 4" key="1">
    <citation type="submission" date="2024-03" db="EMBL/GenBank/DDBJ databases">
        <title>Community enrichment and isolation of bacterial strains for fucoidan degradation.</title>
        <authorList>
            <person name="Sichert A."/>
        </authorList>
    </citation>
    <scope>NUCLEOTIDE SEQUENCE [LARGE SCALE GENOMIC DNA]</scope>
    <source>
        <strain evidence="3 4">AS62</strain>
    </source>
</reference>
<dbReference type="PANTHER" id="PTHR12526:SF629">
    <property type="entry name" value="TEICHURONIC ACID BIOSYNTHESIS GLYCOSYLTRANSFERASE TUAH-RELATED"/>
    <property type="match status" value="1"/>
</dbReference>
<organism evidence="3 4">
    <name type="scientific">Ahrensia kielensis</name>
    <dbReference type="NCBI Taxonomy" id="76980"/>
    <lineage>
        <taxon>Bacteria</taxon>
        <taxon>Pseudomonadati</taxon>
        <taxon>Pseudomonadota</taxon>
        <taxon>Alphaproteobacteria</taxon>
        <taxon>Hyphomicrobiales</taxon>
        <taxon>Ahrensiaceae</taxon>
        <taxon>Ahrensia</taxon>
    </lineage>
</organism>
<dbReference type="Proteomes" id="UP001477870">
    <property type="component" value="Unassembled WGS sequence"/>
</dbReference>
<sequence length="464" mass="51508">MIIAMVVHNDVRHDARVIKEANSLSAVGHQVTVFGLTRDPDDEGFSFGPNNVRVVLTFRSEIGSDTTLLTDLPDRYLLNSTFMASNFATYMGRLALNKSERIRRSFTYQATILADTVIKTLTPDVVHIHDHVALSAAPVYKHILSVPIVWDAHEIYEDLAGNEADRGLANATVISQNSIYVDEFITINESIKDFYVDKYHCLECGTVLPNASMRSDLPDYDGRLHDAAGLDRSQKILLFQGGMSPHRGIAQLVAAANQLNDHWSVVFMGWGKLKEEMELVAASYPMTQTANDRVCFIDGAPQAELALWTAGASLGIIPYENTGLNHLYCTPNKLWEYPLAGVPILASNLEEMGRSILNHSIGILMPRDFTADDISKSVNALTDVKLKQLRQACAVYAETQNWQALEHRLTTIYEKLETAIKSPEIKGALQPYNESPSEWPVPCADSTISLKEMVVSSIKKIKKT</sequence>